<dbReference type="PROSITE" id="PS51832">
    <property type="entry name" value="HD_GYP"/>
    <property type="match status" value="1"/>
</dbReference>
<dbReference type="InParanoid" id="A0A2S8SRG4"/>
<dbReference type="Pfam" id="PF01590">
    <property type="entry name" value="GAF"/>
    <property type="match status" value="1"/>
</dbReference>
<dbReference type="PANTHER" id="PTHR43155:SF2">
    <property type="entry name" value="CYCLIC DI-GMP PHOSPHODIESTERASE PA4108"/>
    <property type="match status" value="1"/>
</dbReference>
<evidence type="ECO:0000259" key="1">
    <source>
        <dbReference type="PROSITE" id="PS51832"/>
    </source>
</evidence>
<dbReference type="SMART" id="SM00065">
    <property type="entry name" value="GAF"/>
    <property type="match status" value="1"/>
</dbReference>
<organism evidence="2 3">
    <name type="scientific">Abditibacterium utsteinense</name>
    <dbReference type="NCBI Taxonomy" id="1960156"/>
    <lineage>
        <taxon>Bacteria</taxon>
        <taxon>Pseudomonadati</taxon>
        <taxon>Abditibacteriota</taxon>
        <taxon>Abditibacteriia</taxon>
        <taxon>Abditibacteriales</taxon>
        <taxon>Abditibacteriaceae</taxon>
        <taxon>Abditibacterium</taxon>
    </lineage>
</organism>
<dbReference type="AlphaFoldDB" id="A0A2S8SRG4"/>
<dbReference type="OrthoDB" id="9769359at2"/>
<evidence type="ECO:0000313" key="2">
    <source>
        <dbReference type="EMBL" id="PQV63375.1"/>
    </source>
</evidence>
<comment type="caution">
    <text evidence="2">The sequence shown here is derived from an EMBL/GenBank/DDBJ whole genome shotgun (WGS) entry which is preliminary data.</text>
</comment>
<dbReference type="InterPro" id="IPR029016">
    <property type="entry name" value="GAF-like_dom_sf"/>
</dbReference>
<dbReference type="Gene3D" id="1.10.3210.10">
    <property type="entry name" value="Hypothetical protein af1432"/>
    <property type="match status" value="2"/>
</dbReference>
<dbReference type="InterPro" id="IPR037522">
    <property type="entry name" value="HD_GYP_dom"/>
</dbReference>
<dbReference type="SUPFAM" id="SSF55781">
    <property type="entry name" value="GAF domain-like"/>
    <property type="match status" value="1"/>
</dbReference>
<dbReference type="Proteomes" id="UP000237684">
    <property type="component" value="Unassembled WGS sequence"/>
</dbReference>
<dbReference type="InterPro" id="IPR003018">
    <property type="entry name" value="GAF"/>
</dbReference>
<keyword evidence="3" id="KW-1185">Reference proteome</keyword>
<dbReference type="InterPro" id="IPR003607">
    <property type="entry name" value="HD/PDEase_dom"/>
</dbReference>
<name>A0A2S8SRG4_9BACT</name>
<dbReference type="Gene3D" id="3.30.450.40">
    <property type="match status" value="1"/>
</dbReference>
<reference evidence="2 3" key="1">
    <citation type="journal article" date="2018" name="Syst. Appl. Microbiol.">
        <title>Abditibacterium utsteinense sp. nov., the first cultivated member of candidate phylum FBP, isolated from ice-free Antarctic soil samples.</title>
        <authorList>
            <person name="Tahon G."/>
            <person name="Tytgat B."/>
            <person name="Lebbe L."/>
            <person name="Carlier A."/>
            <person name="Willems A."/>
        </authorList>
    </citation>
    <scope>NUCLEOTIDE SEQUENCE [LARGE SCALE GENOMIC DNA]</scope>
    <source>
        <strain evidence="2 3">LMG 29911</strain>
    </source>
</reference>
<dbReference type="EMBL" id="NIGF01000012">
    <property type="protein sequence ID" value="PQV63375.1"/>
    <property type="molecule type" value="Genomic_DNA"/>
</dbReference>
<keyword evidence="2" id="KW-0378">Hydrolase</keyword>
<evidence type="ECO:0000313" key="3">
    <source>
        <dbReference type="Proteomes" id="UP000237684"/>
    </source>
</evidence>
<feature type="domain" description="HD-GYP" evidence="1">
    <location>
        <begin position="376"/>
        <end position="583"/>
    </location>
</feature>
<dbReference type="SUPFAM" id="SSF109604">
    <property type="entry name" value="HD-domain/PDEase-like"/>
    <property type="match status" value="2"/>
</dbReference>
<accession>A0A2S8SRG4</accession>
<dbReference type="SMART" id="SM00471">
    <property type="entry name" value="HDc"/>
    <property type="match status" value="1"/>
</dbReference>
<dbReference type="Pfam" id="PF13487">
    <property type="entry name" value="HD_5"/>
    <property type="match status" value="1"/>
</dbReference>
<protein>
    <submittedName>
        <fullName evidence="2">Metal dependent phosphohydrolase</fullName>
    </submittedName>
</protein>
<dbReference type="PANTHER" id="PTHR43155">
    <property type="entry name" value="CYCLIC DI-GMP PHOSPHODIESTERASE PA4108-RELATED"/>
    <property type="match status" value="1"/>
</dbReference>
<dbReference type="CDD" id="cd00077">
    <property type="entry name" value="HDc"/>
    <property type="match status" value="2"/>
</dbReference>
<sequence length="583" mass="63199">MMIPAAPASLSSALNAPETAPAPAEVPSQSVSLEIDLAETDLVAASASLESATAAQRLRHLSEIGLALSAEHDSRRLLELILSASRELTSADGGTLYIVEKDASGQKSLFFRASQNDSITVDTNFSVAVSPSSLAGYAALSGEILRMDDVYHLDQSAPYKFNPSFDADHGYRTQSVLVVPLKNHNGEVIGVLQLINRKRRREVLLQSPQIVESEVIPFDDEMTELAAILASQASVALNNTLLLREIEELFESFVVAASSAIEDRDPGTSGHSRRVTQLTLGLARAVDEVTSGPFAATHFSPAQMRELRYATLLHDFGKIGVRENVLTKSHKIEPTRFEALQTRILALRGQIEAEGTRKCLEIALQEKAPIAGLENEKIGRLSAIEAQTRAQVARLDADAQILVRLNDPSLDTEADEFWSQAMEALDRLSSLCFEGMEGQSLPLLQPGEADALRVRRGTLTPDEFLQIQAHAQMSFEFLKQIPWTGALQNVPAIARAHHERGDGSGYPQALRAGQIPLGAKLMAIADVYDALTASDRPYKRAMSPKNALQILEVEAKAGKLDAAALQIFIEAEIWKLAGESSAS</sequence>
<dbReference type="GO" id="GO:0016787">
    <property type="term" value="F:hydrolase activity"/>
    <property type="evidence" value="ECO:0007669"/>
    <property type="project" value="UniProtKB-KW"/>
</dbReference>
<proteinExistence type="predicted"/>
<dbReference type="RefSeq" id="WP_106380454.1">
    <property type="nucleotide sequence ID" value="NZ_NIGF01000012.1"/>
</dbReference>
<gene>
    <name evidence="2" type="ORF">B1R32_11230</name>
</gene>